<organism evidence="3 4">
    <name type="scientific">Bartonella kosoyi</name>
    <dbReference type="NCBI Taxonomy" id="2133959"/>
    <lineage>
        <taxon>Bacteria</taxon>
        <taxon>Pseudomonadati</taxon>
        <taxon>Pseudomonadota</taxon>
        <taxon>Alphaproteobacteria</taxon>
        <taxon>Hyphomicrobiales</taxon>
        <taxon>Bartonellaceae</taxon>
        <taxon>Bartonella</taxon>
    </lineage>
</organism>
<dbReference type="Proteomes" id="UP000321940">
    <property type="component" value="Plasmid pTLV-1"/>
</dbReference>
<reference evidence="3 4" key="1">
    <citation type="journal article" date="2020" name="Int. J. Syst. Evol. Microbiol.">
        <title>Bartonella kosoyi sp. nov. and Bartonella krasnovii sp. nov., two novel species closely related to the zoonotic Bartonella elizabethae, isolated from black rats and wild desert rodent-fleas.</title>
        <authorList>
            <person name="Gutierrez R."/>
            <person name="Shalit T."/>
            <person name="Markus B."/>
            <person name="Yuan C."/>
            <person name="Nachum-Biala Y."/>
            <person name="Elad D."/>
            <person name="Harrus S."/>
        </authorList>
    </citation>
    <scope>NUCLEOTIDE SEQUENCE [LARGE SCALE GENOMIC DNA]</scope>
    <source>
        <strain evidence="3 4">Tel Aviv</strain>
        <plasmid evidence="3">pTLV-1</plasmid>
    </source>
</reference>
<feature type="transmembrane region" description="Helical" evidence="2">
    <location>
        <begin position="12"/>
        <end position="33"/>
    </location>
</feature>
<keyword evidence="4" id="KW-1185">Reference proteome</keyword>
<geneLocation type="plasmid" evidence="3 4">
    <name>pTLV-1</name>
</geneLocation>
<feature type="coiled-coil region" evidence="1">
    <location>
        <begin position="61"/>
        <end position="106"/>
    </location>
</feature>
<proteinExistence type="predicted"/>
<dbReference type="SUPFAM" id="SSF101082">
    <property type="entry name" value="Typo IV secretion system protein TraC"/>
    <property type="match status" value="1"/>
</dbReference>
<dbReference type="EMBL" id="CP042964">
    <property type="protein sequence ID" value="QEG79318.1"/>
    <property type="molecule type" value="Genomic_DNA"/>
</dbReference>
<keyword evidence="1" id="KW-0175">Coiled coil</keyword>
<evidence type="ECO:0000256" key="1">
    <source>
        <dbReference type="SAM" id="Coils"/>
    </source>
</evidence>
<dbReference type="KEGG" id="bky:D1093_09875"/>
<protein>
    <submittedName>
        <fullName evidence="3">P-type conjugative transfer protein TrbJ</fullName>
    </submittedName>
</protein>
<keyword evidence="2" id="KW-1133">Transmembrane helix</keyword>
<dbReference type="AlphaFoldDB" id="A0A5B9RHU3"/>
<keyword evidence="2" id="KW-0472">Membrane</keyword>
<evidence type="ECO:0000256" key="2">
    <source>
        <dbReference type="SAM" id="Phobius"/>
    </source>
</evidence>
<sequence length="252" mass="28798">MKNILKRLKFFSVISTFIIINFIILITPVKALVPVTCTNCSNLLTQALEYAKDVEIALNTAEQVAVEIKQYKDMIEQAKTLDSISVERFENDLKLLNRTYQDAKIIAYNMQNLHSKFKERYPGYENFLKKIGKKSPIEDFRKWAENGFSNARIAIEAAGINISSFVKENNFMRTLINRSATAKGRMQAIQAGNEIATQQVKQLQMLRELVANNITLQANYTADEVERKAKDEANVEKFFETKSPDTDRGHAF</sequence>
<dbReference type="RefSeq" id="WP_150222452.1">
    <property type="nucleotide sequence ID" value="NZ_CP042964.1"/>
</dbReference>
<gene>
    <name evidence="3" type="primary">trbJ</name>
    <name evidence="3" type="ORF">D1093_09875</name>
</gene>
<keyword evidence="2" id="KW-0812">Transmembrane</keyword>
<dbReference type="InterPro" id="IPR014147">
    <property type="entry name" value="T4SS_TrbJ"/>
</dbReference>
<evidence type="ECO:0000313" key="4">
    <source>
        <dbReference type="Proteomes" id="UP000321940"/>
    </source>
</evidence>
<accession>A0A5B9RHU3</accession>
<dbReference type="NCBIfam" id="TIGR02780">
    <property type="entry name" value="TrbJ_Ti"/>
    <property type="match status" value="1"/>
</dbReference>
<evidence type="ECO:0000313" key="3">
    <source>
        <dbReference type="EMBL" id="QEG79318.1"/>
    </source>
</evidence>
<keyword evidence="3" id="KW-0614">Plasmid</keyword>
<name>A0A5B9RHU3_9HYPH</name>